<evidence type="ECO:0000313" key="5">
    <source>
        <dbReference type="Proteomes" id="UP001529180"/>
    </source>
</evidence>
<dbReference type="Proteomes" id="UP001529180">
    <property type="component" value="Unassembled WGS sequence"/>
</dbReference>
<comment type="caution">
    <text evidence="4">The sequence shown here is derived from an EMBL/GenBank/DDBJ whole genome shotgun (WGS) entry which is preliminary data.</text>
</comment>
<dbReference type="Gene3D" id="1.10.357.10">
    <property type="entry name" value="Tetracycline Repressor, domain 2"/>
    <property type="match status" value="1"/>
</dbReference>
<feature type="domain" description="HTH tetR-type" evidence="3">
    <location>
        <begin position="16"/>
        <end position="76"/>
    </location>
</feature>
<dbReference type="SUPFAM" id="SSF46689">
    <property type="entry name" value="Homeodomain-like"/>
    <property type="match status" value="1"/>
</dbReference>
<name>A0ABT6G6C7_9PROT</name>
<feature type="DNA-binding region" description="H-T-H motif" evidence="2">
    <location>
        <begin position="39"/>
        <end position="58"/>
    </location>
</feature>
<reference evidence="4 5" key="1">
    <citation type="submission" date="2023-03" db="EMBL/GenBank/DDBJ databases">
        <title>Strain FZY0004 represents a novel species in the genus Thalassospira isolated from seawater.</title>
        <authorList>
            <person name="Fu Z.-Y."/>
        </authorList>
    </citation>
    <scope>NUCLEOTIDE SEQUENCE [LARGE SCALE GENOMIC DNA]</scope>
    <source>
        <strain evidence="4 5">FZY0004</strain>
    </source>
</reference>
<accession>A0ABT6G6C7</accession>
<dbReference type="InterPro" id="IPR009057">
    <property type="entry name" value="Homeodomain-like_sf"/>
</dbReference>
<organism evidence="4 5">
    <name type="scientific">Thalassospira aquimaris</name>
    <dbReference type="NCBI Taxonomy" id="3037796"/>
    <lineage>
        <taxon>Bacteria</taxon>
        <taxon>Pseudomonadati</taxon>
        <taxon>Pseudomonadota</taxon>
        <taxon>Alphaproteobacteria</taxon>
        <taxon>Rhodospirillales</taxon>
        <taxon>Thalassospiraceae</taxon>
        <taxon>Thalassospira</taxon>
    </lineage>
</organism>
<proteinExistence type="predicted"/>
<dbReference type="RefSeq" id="WP_220151688.1">
    <property type="nucleotide sequence ID" value="NZ_JARSBO010000001.1"/>
</dbReference>
<dbReference type="Pfam" id="PF00440">
    <property type="entry name" value="TetR_N"/>
    <property type="match status" value="1"/>
</dbReference>
<dbReference type="PRINTS" id="PR00455">
    <property type="entry name" value="HTHTETR"/>
</dbReference>
<evidence type="ECO:0000259" key="3">
    <source>
        <dbReference type="PROSITE" id="PS50977"/>
    </source>
</evidence>
<evidence type="ECO:0000256" key="1">
    <source>
        <dbReference type="ARBA" id="ARBA00023125"/>
    </source>
</evidence>
<dbReference type="EMBL" id="JARSBO010000001">
    <property type="protein sequence ID" value="MDG4717607.1"/>
    <property type="molecule type" value="Genomic_DNA"/>
</dbReference>
<gene>
    <name evidence="4" type="ORF">P7680_01280</name>
</gene>
<keyword evidence="5" id="KW-1185">Reference proteome</keyword>
<evidence type="ECO:0000256" key="2">
    <source>
        <dbReference type="PROSITE-ProRule" id="PRU00335"/>
    </source>
</evidence>
<evidence type="ECO:0000313" key="4">
    <source>
        <dbReference type="EMBL" id="MDG4717607.1"/>
    </source>
</evidence>
<protein>
    <submittedName>
        <fullName evidence="4">Helix-turn-helix domain containing protein</fullName>
    </submittedName>
</protein>
<dbReference type="InterPro" id="IPR001647">
    <property type="entry name" value="HTH_TetR"/>
</dbReference>
<keyword evidence="1 2" id="KW-0238">DNA-binding</keyword>
<sequence length="197" mass="22345">MSKRKYTKGLRADQQHQTHLKIVEAAIALHAEVGPLQTTISAIADRAGVQRLTIYRHFPEEHELLDVSLARWFDLNPPPDPQEWRASVAPVDWGIAILSMLYQYYSETAQMWAQYDRDRGCIAVLDGKMAKFDGYLEMLAIDVLVHQPGARQKAKLCQAVARHALQFSTWQSLSQTGLDTVEMAALMDDWLHKCPLS</sequence>
<dbReference type="PROSITE" id="PS50977">
    <property type="entry name" value="HTH_TETR_2"/>
    <property type="match status" value="1"/>
</dbReference>